<keyword evidence="6" id="KW-0764">Sulfate transport</keyword>
<evidence type="ECO:0000259" key="10">
    <source>
        <dbReference type="PROSITE" id="PS50928"/>
    </source>
</evidence>
<dbReference type="SUPFAM" id="SSF161098">
    <property type="entry name" value="MetI-like"/>
    <property type="match status" value="1"/>
</dbReference>
<gene>
    <name evidence="11" type="ORF">IW967_05535</name>
</gene>
<reference evidence="11 12" key="1">
    <citation type="submission" date="2020-11" db="EMBL/GenBank/DDBJ databases">
        <title>Genomic insight of Alicyclobacillus mali FL 18 reveals a new arsenic-resistant strain, with potential in environmental biotechnology.</title>
        <authorList>
            <person name="Fiorentino G."/>
            <person name="Gallo G."/>
            <person name="Aulitto M."/>
        </authorList>
    </citation>
    <scope>NUCLEOTIDE SEQUENCE [LARGE SCALE GENOMIC DNA]</scope>
    <source>
        <strain evidence="11 12">FL 18</strain>
    </source>
</reference>
<feature type="transmembrane region" description="Helical" evidence="9">
    <location>
        <begin position="184"/>
        <end position="202"/>
    </location>
</feature>
<dbReference type="Gene3D" id="1.10.3720.10">
    <property type="entry name" value="MetI-like"/>
    <property type="match status" value="1"/>
</dbReference>
<feature type="domain" description="ABC transmembrane type-1" evidence="10">
    <location>
        <begin position="52"/>
        <end position="256"/>
    </location>
</feature>
<evidence type="ECO:0000256" key="4">
    <source>
        <dbReference type="ARBA" id="ARBA00022692"/>
    </source>
</evidence>
<evidence type="ECO:0000256" key="3">
    <source>
        <dbReference type="ARBA" id="ARBA00022448"/>
    </source>
</evidence>
<comment type="similarity">
    <text evidence="9">Belongs to the binding-protein-dependent transport system permease family.</text>
</comment>
<dbReference type="InterPro" id="IPR005667">
    <property type="entry name" value="Sulph_transpt2"/>
</dbReference>
<keyword evidence="12" id="KW-1185">Reference proteome</keyword>
<evidence type="ECO:0000256" key="6">
    <source>
        <dbReference type="ARBA" id="ARBA00023032"/>
    </source>
</evidence>
<dbReference type="PROSITE" id="PS50928">
    <property type="entry name" value="ABC_TM1"/>
    <property type="match status" value="1"/>
</dbReference>
<evidence type="ECO:0000256" key="9">
    <source>
        <dbReference type="RuleBase" id="RU363032"/>
    </source>
</evidence>
<organism evidence="11 12">
    <name type="scientific">Alicyclobacillus mali</name>
    <name type="common">ex Roth et al. 2021</name>
    <dbReference type="NCBI Taxonomy" id="1123961"/>
    <lineage>
        <taxon>Bacteria</taxon>
        <taxon>Bacillati</taxon>
        <taxon>Bacillota</taxon>
        <taxon>Bacilli</taxon>
        <taxon>Bacillales</taxon>
        <taxon>Alicyclobacillaceae</taxon>
        <taxon>Alicyclobacillus</taxon>
    </lineage>
</organism>
<dbReference type="CDD" id="cd06261">
    <property type="entry name" value="TM_PBP2"/>
    <property type="match status" value="1"/>
</dbReference>
<proteinExistence type="inferred from homology"/>
<comment type="subunit">
    <text evidence="2">The complex is composed of two ATP-binding proteins (CysA), two transmembrane proteins (CysT and CysW) and a solute-binding protein (CysP).</text>
</comment>
<evidence type="ECO:0000256" key="8">
    <source>
        <dbReference type="ARBA" id="ARBA00025323"/>
    </source>
</evidence>
<feature type="transmembrane region" description="Helical" evidence="9">
    <location>
        <begin position="126"/>
        <end position="148"/>
    </location>
</feature>
<comment type="caution">
    <text evidence="11">The sequence shown here is derived from an EMBL/GenBank/DDBJ whole genome shotgun (WGS) entry which is preliminary data.</text>
</comment>
<evidence type="ECO:0000256" key="2">
    <source>
        <dbReference type="ARBA" id="ARBA00011779"/>
    </source>
</evidence>
<feature type="transmembrane region" description="Helical" evidence="9">
    <location>
        <begin position="237"/>
        <end position="260"/>
    </location>
</feature>
<dbReference type="PANTHER" id="PTHR30406">
    <property type="entry name" value="SULFATE TRANSPORT SYSTEM PERMEASE PROTEIN"/>
    <property type="match status" value="1"/>
</dbReference>
<comment type="function">
    <text evidence="8">Part of the ABC transporter complex CysAWTP (TC 3.A.1.6.1) involved in sulfate/thiosulfate import. Probably responsible for the translocation of the substrate across the membrane.</text>
</comment>
<dbReference type="Proteomes" id="UP000642910">
    <property type="component" value="Unassembled WGS sequence"/>
</dbReference>
<evidence type="ECO:0000313" key="11">
    <source>
        <dbReference type="EMBL" id="MBF8377333.1"/>
    </source>
</evidence>
<dbReference type="Pfam" id="PF00528">
    <property type="entry name" value="BPD_transp_1"/>
    <property type="match status" value="1"/>
</dbReference>
<dbReference type="InterPro" id="IPR035906">
    <property type="entry name" value="MetI-like_sf"/>
</dbReference>
<keyword evidence="5 9" id="KW-1133">Transmembrane helix</keyword>
<evidence type="ECO:0000313" key="12">
    <source>
        <dbReference type="Proteomes" id="UP000642910"/>
    </source>
</evidence>
<dbReference type="RefSeq" id="WP_195867337.1">
    <property type="nucleotide sequence ID" value="NZ_JADPKZ010000035.1"/>
</dbReference>
<accession>A0ABS0F238</accession>
<protein>
    <submittedName>
        <fullName evidence="11">ABC transporter permease subunit</fullName>
    </submittedName>
</protein>
<name>A0ABS0F238_9BACL</name>
<evidence type="ECO:0000256" key="7">
    <source>
        <dbReference type="ARBA" id="ARBA00023136"/>
    </source>
</evidence>
<evidence type="ECO:0000256" key="5">
    <source>
        <dbReference type="ARBA" id="ARBA00022989"/>
    </source>
</evidence>
<sequence length="280" mass="30089">MRFGRMALHSLISGALILIFVLPLGAVIQQAFSGGWSSFVQAVMSPIAIRAFELTLAISFVTAILNTAMGLLIAVVLERWRPVGSGALDAVIDLPLAIPTTVSGLMLVLLYGPVSPVGRWLTEHGVAVVYTRLGILFALLFVTVPYAVRALQPAIQALDVRQEEAAWVLGASGRRVWLKVIVPALRHALGSALILTFTRAMIEFGSVVIVSGNKPMQTEVASVYIYGLLENYDQRGAAAAAVVLMFLCALAFVLEARLLAFLGRRRAVRWAAAEGGTRHV</sequence>
<dbReference type="InterPro" id="IPR000515">
    <property type="entry name" value="MetI-like"/>
</dbReference>
<feature type="transmembrane region" description="Helical" evidence="9">
    <location>
        <begin position="57"/>
        <end position="78"/>
    </location>
</feature>
<comment type="subcellular location">
    <subcellularLocation>
        <location evidence="9">Cell membrane</location>
        <topology evidence="9">Multi-pass membrane protein</topology>
    </subcellularLocation>
    <subcellularLocation>
        <location evidence="1">Membrane</location>
        <topology evidence="1">Multi-pass membrane protein</topology>
    </subcellularLocation>
</comment>
<keyword evidence="7 9" id="KW-0472">Membrane</keyword>
<keyword evidence="4 9" id="KW-0812">Transmembrane</keyword>
<dbReference type="PANTHER" id="PTHR30406:SF8">
    <property type="entry name" value="SULFATE TRANSPORT SYSTEM PERMEASE PROTEIN CYST"/>
    <property type="match status" value="1"/>
</dbReference>
<evidence type="ECO:0000256" key="1">
    <source>
        <dbReference type="ARBA" id="ARBA00004141"/>
    </source>
</evidence>
<dbReference type="EMBL" id="JADPKZ010000035">
    <property type="protein sequence ID" value="MBF8377333.1"/>
    <property type="molecule type" value="Genomic_DNA"/>
</dbReference>
<feature type="transmembrane region" description="Helical" evidence="9">
    <location>
        <begin position="90"/>
        <end position="114"/>
    </location>
</feature>
<keyword evidence="3 9" id="KW-0813">Transport</keyword>